<reference evidence="2 3" key="1">
    <citation type="submission" date="2017-10" db="EMBL/GenBank/DDBJ databases">
        <title>Comparative genomics in systemic dimorphic fungi from Ajellomycetaceae.</title>
        <authorList>
            <person name="Munoz J.F."/>
            <person name="Mcewen J.G."/>
            <person name="Clay O.K."/>
            <person name="Cuomo C.A."/>
        </authorList>
    </citation>
    <scope>NUCLEOTIDE SEQUENCE [LARGE SCALE GENOMIC DNA]</scope>
    <source>
        <strain evidence="2 3">UAMH5409</strain>
    </source>
</reference>
<protein>
    <recommendedName>
        <fullName evidence="1">Aminoglycoside phosphotransferase domain-containing protein</fullName>
    </recommendedName>
</protein>
<gene>
    <name evidence="2" type="ORF">AJ79_05127</name>
</gene>
<accession>A0A2B7XP83</accession>
<organism evidence="2 3">
    <name type="scientific">Helicocarpus griseus UAMH5409</name>
    <dbReference type="NCBI Taxonomy" id="1447875"/>
    <lineage>
        <taxon>Eukaryota</taxon>
        <taxon>Fungi</taxon>
        <taxon>Dikarya</taxon>
        <taxon>Ascomycota</taxon>
        <taxon>Pezizomycotina</taxon>
        <taxon>Eurotiomycetes</taxon>
        <taxon>Eurotiomycetidae</taxon>
        <taxon>Onygenales</taxon>
        <taxon>Ajellomycetaceae</taxon>
        <taxon>Helicocarpus</taxon>
    </lineage>
</organism>
<dbReference type="PANTHER" id="PTHR21310:SF37">
    <property type="entry name" value="AMINOGLYCOSIDE PHOSPHOTRANSFERASE DOMAIN-CONTAINING PROTEIN"/>
    <property type="match status" value="1"/>
</dbReference>
<evidence type="ECO:0000259" key="1">
    <source>
        <dbReference type="Pfam" id="PF01636"/>
    </source>
</evidence>
<dbReference type="OrthoDB" id="5412996at2759"/>
<proteinExistence type="predicted"/>
<evidence type="ECO:0000313" key="2">
    <source>
        <dbReference type="EMBL" id="PGH10976.1"/>
    </source>
</evidence>
<dbReference type="SUPFAM" id="SSF56112">
    <property type="entry name" value="Protein kinase-like (PK-like)"/>
    <property type="match status" value="1"/>
</dbReference>
<dbReference type="PANTHER" id="PTHR21310">
    <property type="entry name" value="AMINOGLYCOSIDE PHOSPHOTRANSFERASE-RELATED-RELATED"/>
    <property type="match status" value="1"/>
</dbReference>
<evidence type="ECO:0000313" key="3">
    <source>
        <dbReference type="Proteomes" id="UP000223968"/>
    </source>
</evidence>
<sequence>MVRIPLLPRLAFTEEKLRGEIATMKYIAEKTTIPIPRLHGYSVTQNNILGLPFMLVEYIEAKPLQGTPLQKLDESKKTHLYSQLANIYVQLFHQLFDRIGALTLDENDGKRIFSSNRPLNVDVNDQEVGGLDICRHLSSKQSFASTIDYIYFIVKLIFNDFYRGRDFIHHRDDAQNYLYSIHMSQSILMEWVKPELNHGPFIPMHGDFRPSNILVDDDFSILSVLDWEWSHTVPGQMFVPPFWLADTGVMGIGSITTIFPDIGEASAFAHAAHEQEYAFYNGKRPWQDLPIAKLWPARHDDLNLFIAHGLLQPHCFGNVYWNRLDSHYYGEDSKERVKAFFDLKIRKSEAHAAEQKCQETKGNPENMRRV</sequence>
<dbReference type="EMBL" id="PDNB01000079">
    <property type="protein sequence ID" value="PGH10976.1"/>
    <property type="molecule type" value="Genomic_DNA"/>
</dbReference>
<dbReference type="InterPro" id="IPR051678">
    <property type="entry name" value="AGP_Transferase"/>
</dbReference>
<dbReference type="STRING" id="1447875.A0A2B7XP83"/>
<keyword evidence="3" id="KW-1185">Reference proteome</keyword>
<comment type="caution">
    <text evidence="2">The sequence shown here is derived from an EMBL/GenBank/DDBJ whole genome shotgun (WGS) entry which is preliminary data.</text>
</comment>
<name>A0A2B7XP83_9EURO</name>
<dbReference type="Gene3D" id="3.90.1200.10">
    <property type="match status" value="1"/>
</dbReference>
<dbReference type="AlphaFoldDB" id="A0A2B7XP83"/>
<dbReference type="Pfam" id="PF01636">
    <property type="entry name" value="APH"/>
    <property type="match status" value="1"/>
</dbReference>
<feature type="domain" description="Aminoglycoside phosphotransferase" evidence="1">
    <location>
        <begin position="13"/>
        <end position="228"/>
    </location>
</feature>
<dbReference type="InterPro" id="IPR011009">
    <property type="entry name" value="Kinase-like_dom_sf"/>
</dbReference>
<dbReference type="Proteomes" id="UP000223968">
    <property type="component" value="Unassembled WGS sequence"/>
</dbReference>
<dbReference type="InterPro" id="IPR002575">
    <property type="entry name" value="Aminoglycoside_PTrfase"/>
</dbReference>